<dbReference type="SUPFAM" id="SSF55753">
    <property type="entry name" value="Actin depolymerizing proteins"/>
    <property type="match status" value="1"/>
</dbReference>
<evidence type="ECO:0000256" key="5">
    <source>
        <dbReference type="ARBA" id="ARBA00023242"/>
    </source>
</evidence>
<feature type="compositionally biased region" description="Low complexity" evidence="6">
    <location>
        <begin position="319"/>
        <end position="328"/>
    </location>
</feature>
<dbReference type="InterPro" id="IPR002108">
    <property type="entry name" value="ADF-H"/>
</dbReference>
<organism evidence="8 9">
    <name type="scientific">Sinanodonta woodiana</name>
    <name type="common">Chinese pond mussel</name>
    <name type="synonym">Anodonta woodiana</name>
    <dbReference type="NCBI Taxonomy" id="1069815"/>
    <lineage>
        <taxon>Eukaryota</taxon>
        <taxon>Metazoa</taxon>
        <taxon>Spiralia</taxon>
        <taxon>Lophotrochozoa</taxon>
        <taxon>Mollusca</taxon>
        <taxon>Bivalvia</taxon>
        <taxon>Autobranchia</taxon>
        <taxon>Heteroconchia</taxon>
        <taxon>Palaeoheterodonta</taxon>
        <taxon>Unionida</taxon>
        <taxon>Unionoidea</taxon>
        <taxon>Unionidae</taxon>
        <taxon>Unioninae</taxon>
        <taxon>Sinanodonta</taxon>
    </lineage>
</organism>
<dbReference type="Gene3D" id="3.40.20.10">
    <property type="entry name" value="Severin"/>
    <property type="match status" value="1"/>
</dbReference>
<feature type="compositionally biased region" description="Gly residues" evidence="6">
    <location>
        <begin position="287"/>
        <end position="302"/>
    </location>
</feature>
<accession>A0ABD3WN61</accession>
<dbReference type="PANTHER" id="PTHR11249:SF2">
    <property type="entry name" value="GLIA MATURATION FACTOR"/>
    <property type="match status" value="1"/>
</dbReference>
<evidence type="ECO:0000256" key="3">
    <source>
        <dbReference type="ARBA" id="ARBA00010055"/>
    </source>
</evidence>
<keyword evidence="4" id="KW-0963">Cytoplasm</keyword>
<dbReference type="GO" id="GO:0005737">
    <property type="term" value="C:cytoplasm"/>
    <property type="evidence" value="ECO:0007669"/>
    <property type="project" value="UniProtKB-SubCell"/>
</dbReference>
<dbReference type="GO" id="GO:0071944">
    <property type="term" value="C:cell periphery"/>
    <property type="evidence" value="ECO:0007669"/>
    <property type="project" value="UniProtKB-ARBA"/>
</dbReference>
<evidence type="ECO:0000256" key="2">
    <source>
        <dbReference type="ARBA" id="ARBA00004496"/>
    </source>
</evidence>
<feature type="region of interest" description="Disordered" evidence="6">
    <location>
        <begin position="287"/>
        <end position="546"/>
    </location>
</feature>
<dbReference type="PANTHER" id="PTHR11249">
    <property type="entry name" value="GLIAL FACTOR NATURATION FACTOR"/>
    <property type="match status" value="1"/>
</dbReference>
<dbReference type="InterPro" id="IPR011171">
    <property type="entry name" value="GMF"/>
</dbReference>
<dbReference type="SMART" id="SM00102">
    <property type="entry name" value="ADF"/>
    <property type="match status" value="1"/>
</dbReference>
<dbReference type="GO" id="GO:0005634">
    <property type="term" value="C:nucleus"/>
    <property type="evidence" value="ECO:0007669"/>
    <property type="project" value="UniProtKB-SubCell"/>
</dbReference>
<evidence type="ECO:0000313" key="9">
    <source>
        <dbReference type="Proteomes" id="UP001634394"/>
    </source>
</evidence>
<evidence type="ECO:0000313" key="8">
    <source>
        <dbReference type="EMBL" id="KAL3874177.1"/>
    </source>
</evidence>
<dbReference type="Proteomes" id="UP001634394">
    <property type="component" value="Unassembled WGS sequence"/>
</dbReference>
<evidence type="ECO:0000256" key="4">
    <source>
        <dbReference type="ARBA" id="ARBA00022490"/>
    </source>
</evidence>
<feature type="compositionally biased region" description="Gly residues" evidence="6">
    <location>
        <begin position="338"/>
        <end position="349"/>
    </location>
</feature>
<feature type="region of interest" description="Disordered" evidence="6">
    <location>
        <begin position="654"/>
        <end position="673"/>
    </location>
</feature>
<dbReference type="FunFam" id="3.40.20.10:FF:000026">
    <property type="entry name" value="Glia maturation factor"/>
    <property type="match status" value="1"/>
</dbReference>
<reference evidence="8 9" key="1">
    <citation type="submission" date="2024-11" db="EMBL/GenBank/DDBJ databases">
        <title>Chromosome-level genome assembly of the freshwater bivalve Anodonta woodiana.</title>
        <authorList>
            <person name="Chen X."/>
        </authorList>
    </citation>
    <scope>NUCLEOTIDE SEQUENCE [LARGE SCALE GENOMIC DNA]</scope>
    <source>
        <strain evidence="8">MN2024</strain>
        <tissue evidence="8">Gills</tissue>
    </source>
</reference>
<name>A0ABD3WN61_SINWO</name>
<dbReference type="AlphaFoldDB" id="A0ABD3WN61"/>
<protein>
    <recommendedName>
        <fullName evidence="7">ADF-H domain-containing protein</fullName>
    </recommendedName>
</protein>
<evidence type="ECO:0000259" key="7">
    <source>
        <dbReference type="PROSITE" id="PS51263"/>
    </source>
</evidence>
<proteinExistence type="inferred from homology"/>
<sequence length="781" mass="79130">MDSARYYRLCFMRFYKYQRWDITDKITYMGISVCTEMKFPSMLTHTRSRGHEFIKKLQQQHIELEETLENDCKIQKQFKEIFPTPAIAENLTVCDISDNVKQKMKKLRFRKEKNTAALLLNIDKDSMQVVLENEYEGCTVEELQQELPDHQPRFLIISYVYEHDDGRVSYPLCFIYCIPSGCKPEQRMMFAGSLQSVQHEMNMTKGKKLIFNKIKCALKNIRINDDQLSKRQQTTPNYFGNFNPNSMMASMLGGGGGTGMGMFNPNNMMAGGGGGGNMFNSNTMMGGGGGGGGTGSNSGSGSGLFNPNQASSGGGSGTGSSTSPSGGSFDPNNANGGQIPGGLSPGGGIPKYDPNNVVNTGAKYDPNSANSGMGTGASSPAFLTGMGLNPQQQSPNGGPPGAGSGSIAPGSQQKPLQSQSGGGGAGNIDPNHGSSSGSGLPQAAQSFGSSSGGSNSAGGAASSFGSSGSASGFGSSQQSAGTGSSSGGQINGGSSGGQMNGGLFGGQMNGSSSGGQMNGGSSGGQMNGGSSVSGQSFDPIKANSMATDGFNPLSPVLGKDMSQLMGPQANANASNPANFNPGAINSLMASNGASLNMFGGAKLGGDPSKMDASSVMTGGNAFNSGAMGAGGTGTSSGGGLNVFNPMAMMGGGTGGSGASGGSSGGSSGNGGMNMFDPNAMMGGGSMNPMMPGGGTNPMMPAGGMNPMMPGGSMTGGTNTNTNTMMQGSTGMNPMGVNQLDPLGAMLGGAKNFSGGSNLMDPMGFMNVYIPPPVSLHDVWIS</sequence>
<dbReference type="Pfam" id="PF00241">
    <property type="entry name" value="Cofilin_ADF"/>
    <property type="match status" value="1"/>
</dbReference>
<dbReference type="CDD" id="cd11283">
    <property type="entry name" value="ADF_GMF-beta_like"/>
    <property type="match status" value="1"/>
</dbReference>
<feature type="compositionally biased region" description="Low complexity" evidence="6">
    <location>
        <begin position="442"/>
        <end position="483"/>
    </location>
</feature>
<feature type="domain" description="ADF-H" evidence="7">
    <location>
        <begin position="90"/>
        <end position="233"/>
    </location>
</feature>
<gene>
    <name evidence="8" type="ORF">ACJMK2_037224</name>
</gene>
<dbReference type="GO" id="GO:0071846">
    <property type="term" value="P:actin filament debranching"/>
    <property type="evidence" value="ECO:0007669"/>
    <property type="project" value="UniProtKB-ARBA"/>
</dbReference>
<comment type="similarity">
    <text evidence="3">Belongs to the actin-binding proteins ADF family. GMF subfamily.</text>
</comment>
<dbReference type="InterPro" id="IPR029006">
    <property type="entry name" value="ADF-H/Gelsolin-like_dom_sf"/>
</dbReference>
<feature type="compositionally biased region" description="Polar residues" evidence="6">
    <location>
        <begin position="367"/>
        <end position="378"/>
    </location>
</feature>
<feature type="compositionally biased region" description="Gly residues" evidence="6">
    <location>
        <begin position="654"/>
        <end position="671"/>
    </location>
</feature>
<keyword evidence="9" id="KW-1185">Reference proteome</keyword>
<evidence type="ECO:0000256" key="1">
    <source>
        <dbReference type="ARBA" id="ARBA00004123"/>
    </source>
</evidence>
<comment type="subcellular location">
    <subcellularLocation>
        <location evidence="2">Cytoplasm</location>
    </subcellularLocation>
    <subcellularLocation>
        <location evidence="1">Nucleus</location>
    </subcellularLocation>
</comment>
<dbReference type="PROSITE" id="PS51263">
    <property type="entry name" value="ADF_H"/>
    <property type="match status" value="1"/>
</dbReference>
<comment type="caution">
    <text evidence="8">The sequence shown here is derived from an EMBL/GenBank/DDBJ whole genome shotgun (WGS) entry which is preliminary data.</text>
</comment>
<keyword evidence="5" id="KW-0539">Nucleus</keyword>
<evidence type="ECO:0000256" key="6">
    <source>
        <dbReference type="SAM" id="MobiDB-lite"/>
    </source>
</evidence>
<dbReference type="EMBL" id="JBJQND010000006">
    <property type="protein sequence ID" value="KAL3874177.1"/>
    <property type="molecule type" value="Genomic_DNA"/>
</dbReference>
<feature type="compositionally biased region" description="Gly residues" evidence="6">
    <location>
        <begin position="484"/>
        <end position="527"/>
    </location>
</feature>